<dbReference type="OrthoDB" id="660555at2759"/>
<dbReference type="STRING" id="13706.A0A1X2HG40"/>
<dbReference type="AlphaFoldDB" id="A0A1X2HG40"/>
<dbReference type="SUPFAM" id="SSF48065">
    <property type="entry name" value="DBL homology domain (DH-domain)"/>
    <property type="match status" value="1"/>
</dbReference>
<dbReference type="EMBL" id="MCGN01000004">
    <property type="protein sequence ID" value="ORY97904.1"/>
    <property type="molecule type" value="Genomic_DNA"/>
</dbReference>
<accession>A0A1X2HG40</accession>
<dbReference type="Gene3D" id="2.30.29.30">
    <property type="entry name" value="Pleckstrin-homology domain (PH domain)/Phosphotyrosine-binding domain (PTB)"/>
    <property type="match status" value="1"/>
</dbReference>
<dbReference type="InterPro" id="IPR051092">
    <property type="entry name" value="FYVE_RhoGEF_PH"/>
</dbReference>
<sequence>MDQLNEFISSEEAYVETLRTIVSVIARQLQPQNILNQFKFSHIFLNIEQILEANERFLAELKRPDVRFGEVCAEHMANFECYRKYSLEYKEAQRLHAKEFKNNQAYRSFLIKAKDDPRCKRRQLQDLLVQPPQRISRYTMLFKDILRFTPSTHRDFDGLQRALVKASEIATLDDDDPTKVAIMCHNLFTSVKDSPASLINQSRSFIAYLDATEIHRETNKPRQAVTLFLFNDRLMIANRPSHQCRGIDLCGGGEDNLPSSGSLMRTIKKDQSLKFKGWIEIEQIELFQGAADRPGSFLLRTLPNKDPNGDRYSKYFHKGPRLYGVIPPKESDELDTLDHYVNSAQQFHSAFRHAQALTRQSHETYYREWKDMDVYSNMYNTDTYAQAPHKNNIAVVYLEDEDPEQLDVRLLFGGGGASAMTPWAVALVQGDSRGFRLTFCSRVPRSRGRPSDANPTVDFESILWNNVILCERHIRTSDAFSRAVDGEERRPRSRTRSLSRSSSIPTLSKIFSGSRSRSTSPSRRLSEAPQVVPTASRSSPILQTKKDLLSFARRTSLDKKQRPRSQSMTSTLAAHDFAQTKTTDAVKRTPTRKAVSSVNLVQSPVSLDVSLEEPIIQKERRSSASRSPTNGSLKKNRRGHGSFSSTSSGEQTGPTVFL</sequence>
<dbReference type="InterPro" id="IPR000219">
    <property type="entry name" value="DH_dom"/>
</dbReference>
<proteinExistence type="predicted"/>
<dbReference type="GO" id="GO:0005085">
    <property type="term" value="F:guanyl-nucleotide exchange factor activity"/>
    <property type="evidence" value="ECO:0007669"/>
    <property type="project" value="InterPro"/>
</dbReference>
<dbReference type="InterPro" id="IPR035899">
    <property type="entry name" value="DBL_dom_sf"/>
</dbReference>
<gene>
    <name evidence="3" type="ORF">BCR43DRAFT_255363</name>
</gene>
<dbReference type="PROSITE" id="PS50010">
    <property type="entry name" value="DH_2"/>
    <property type="match status" value="1"/>
</dbReference>
<feature type="compositionally biased region" description="Polar residues" evidence="1">
    <location>
        <begin position="533"/>
        <end position="542"/>
    </location>
</feature>
<dbReference type="Proteomes" id="UP000242180">
    <property type="component" value="Unassembled WGS sequence"/>
</dbReference>
<dbReference type="GO" id="GO:0005737">
    <property type="term" value="C:cytoplasm"/>
    <property type="evidence" value="ECO:0007669"/>
    <property type="project" value="TreeGrafter"/>
</dbReference>
<dbReference type="InterPro" id="IPR011993">
    <property type="entry name" value="PH-like_dom_sf"/>
</dbReference>
<evidence type="ECO:0000313" key="4">
    <source>
        <dbReference type="Proteomes" id="UP000242180"/>
    </source>
</evidence>
<dbReference type="SMART" id="SM00325">
    <property type="entry name" value="RhoGEF"/>
    <property type="match status" value="1"/>
</dbReference>
<comment type="caution">
    <text evidence="3">The sequence shown here is derived from an EMBL/GenBank/DDBJ whole genome shotgun (WGS) entry which is preliminary data.</text>
</comment>
<dbReference type="CDD" id="cd00160">
    <property type="entry name" value="RhoGEF"/>
    <property type="match status" value="1"/>
</dbReference>
<keyword evidence="4" id="KW-1185">Reference proteome</keyword>
<organism evidence="3 4">
    <name type="scientific">Syncephalastrum racemosum</name>
    <name type="common">Filamentous fungus</name>
    <dbReference type="NCBI Taxonomy" id="13706"/>
    <lineage>
        <taxon>Eukaryota</taxon>
        <taxon>Fungi</taxon>
        <taxon>Fungi incertae sedis</taxon>
        <taxon>Mucoromycota</taxon>
        <taxon>Mucoromycotina</taxon>
        <taxon>Mucoromycetes</taxon>
        <taxon>Mucorales</taxon>
        <taxon>Syncephalastraceae</taxon>
        <taxon>Syncephalastrum</taxon>
    </lineage>
</organism>
<dbReference type="PANTHER" id="PTHR12673:SF159">
    <property type="entry name" value="LD03170P"/>
    <property type="match status" value="1"/>
</dbReference>
<evidence type="ECO:0000259" key="2">
    <source>
        <dbReference type="PROSITE" id="PS50010"/>
    </source>
</evidence>
<feature type="compositionally biased region" description="Polar residues" evidence="1">
    <location>
        <begin position="642"/>
        <end position="658"/>
    </location>
</feature>
<evidence type="ECO:0000256" key="1">
    <source>
        <dbReference type="SAM" id="MobiDB-lite"/>
    </source>
</evidence>
<feature type="domain" description="DH" evidence="2">
    <location>
        <begin position="1"/>
        <end position="176"/>
    </location>
</feature>
<feature type="region of interest" description="Disordered" evidence="1">
    <location>
        <begin position="482"/>
        <end position="576"/>
    </location>
</feature>
<dbReference type="InParanoid" id="A0A1X2HG40"/>
<name>A0A1X2HG40_SYNRA</name>
<dbReference type="PANTHER" id="PTHR12673">
    <property type="entry name" value="FACIOGENITAL DYSPLASIA PROTEIN"/>
    <property type="match status" value="1"/>
</dbReference>
<feature type="compositionally biased region" description="Polar residues" evidence="1">
    <location>
        <begin position="624"/>
        <end position="633"/>
    </location>
</feature>
<feature type="compositionally biased region" description="Low complexity" evidence="1">
    <location>
        <begin position="498"/>
        <end position="523"/>
    </location>
</feature>
<dbReference type="Pfam" id="PF00621">
    <property type="entry name" value="RhoGEF"/>
    <property type="match status" value="1"/>
</dbReference>
<evidence type="ECO:0000313" key="3">
    <source>
        <dbReference type="EMBL" id="ORY97904.1"/>
    </source>
</evidence>
<feature type="region of interest" description="Disordered" evidence="1">
    <location>
        <begin position="616"/>
        <end position="658"/>
    </location>
</feature>
<protein>
    <recommendedName>
        <fullName evidence="2">DH domain-containing protein</fullName>
    </recommendedName>
</protein>
<dbReference type="Gene3D" id="1.20.900.10">
    <property type="entry name" value="Dbl homology (DH) domain"/>
    <property type="match status" value="1"/>
</dbReference>
<reference evidence="3 4" key="1">
    <citation type="submission" date="2016-07" db="EMBL/GenBank/DDBJ databases">
        <title>Pervasive Adenine N6-methylation of Active Genes in Fungi.</title>
        <authorList>
            <consortium name="DOE Joint Genome Institute"/>
            <person name="Mondo S.J."/>
            <person name="Dannebaum R.O."/>
            <person name="Kuo R.C."/>
            <person name="Labutti K."/>
            <person name="Haridas S."/>
            <person name="Kuo A."/>
            <person name="Salamov A."/>
            <person name="Ahrendt S.R."/>
            <person name="Lipzen A."/>
            <person name="Sullivan W."/>
            <person name="Andreopoulos W.B."/>
            <person name="Clum A."/>
            <person name="Lindquist E."/>
            <person name="Daum C."/>
            <person name="Ramamoorthy G.K."/>
            <person name="Gryganskyi A."/>
            <person name="Culley D."/>
            <person name="Magnuson J.K."/>
            <person name="James T.Y."/>
            <person name="O'Malley M.A."/>
            <person name="Stajich J.E."/>
            <person name="Spatafora J.W."/>
            <person name="Visel A."/>
            <person name="Grigoriev I.V."/>
        </authorList>
    </citation>
    <scope>NUCLEOTIDE SEQUENCE [LARGE SCALE GENOMIC DNA]</scope>
    <source>
        <strain evidence="3 4">NRRL 2496</strain>
    </source>
</reference>